<protein>
    <submittedName>
        <fullName evidence="2">Aminotransferase class I/II-fold pyridoxal phosphate-dependent enzyme</fullName>
    </submittedName>
</protein>
<dbReference type="InterPro" id="IPR015424">
    <property type="entry name" value="PyrdxlP-dep_Trfase"/>
</dbReference>
<dbReference type="Pfam" id="PF00155">
    <property type="entry name" value="Aminotran_1_2"/>
    <property type="match status" value="1"/>
</dbReference>
<feature type="domain" description="Aminotransferase class I/classII large" evidence="1">
    <location>
        <begin position="92"/>
        <end position="347"/>
    </location>
</feature>
<keyword evidence="2" id="KW-0808">Transferase</keyword>
<accession>A0ABX8FXG5</accession>
<dbReference type="Gene3D" id="3.90.1150.10">
    <property type="entry name" value="Aspartate Aminotransferase, domain 1"/>
    <property type="match status" value="1"/>
</dbReference>
<dbReference type="InterPro" id="IPR004839">
    <property type="entry name" value="Aminotransferase_I/II_large"/>
</dbReference>
<proteinExistence type="predicted"/>
<dbReference type="InterPro" id="IPR015422">
    <property type="entry name" value="PyrdxlP-dep_Trfase_small"/>
</dbReference>
<evidence type="ECO:0000259" key="1">
    <source>
        <dbReference type="Pfam" id="PF00155"/>
    </source>
</evidence>
<gene>
    <name evidence="2" type="ORF">KJK29_25895</name>
</gene>
<dbReference type="InterPro" id="IPR015421">
    <property type="entry name" value="PyrdxlP-dep_Trfase_major"/>
</dbReference>
<keyword evidence="3" id="KW-1185">Reference proteome</keyword>
<dbReference type="EMBL" id="CP075896">
    <property type="protein sequence ID" value="QWB25719.1"/>
    <property type="molecule type" value="Genomic_DNA"/>
</dbReference>
<name>A0ABX8FXG5_9ACTN</name>
<dbReference type="RefSeq" id="WP_215121518.1">
    <property type="nucleotide sequence ID" value="NZ_CP075896.1"/>
</dbReference>
<dbReference type="GO" id="GO:0008483">
    <property type="term" value="F:transaminase activity"/>
    <property type="evidence" value="ECO:0007669"/>
    <property type="project" value="UniProtKB-KW"/>
</dbReference>
<evidence type="ECO:0000313" key="2">
    <source>
        <dbReference type="EMBL" id="QWB25719.1"/>
    </source>
</evidence>
<organism evidence="2 3">
    <name type="scientific">Streptomyces koelreuteriae</name>
    <dbReference type="NCBI Taxonomy" id="2838015"/>
    <lineage>
        <taxon>Bacteria</taxon>
        <taxon>Bacillati</taxon>
        <taxon>Actinomycetota</taxon>
        <taxon>Actinomycetes</taxon>
        <taxon>Kitasatosporales</taxon>
        <taxon>Streptomycetaceae</taxon>
        <taxon>Streptomyces</taxon>
    </lineage>
</organism>
<dbReference type="CDD" id="cd00609">
    <property type="entry name" value="AAT_like"/>
    <property type="match status" value="1"/>
</dbReference>
<dbReference type="Gene3D" id="3.40.640.10">
    <property type="entry name" value="Type I PLP-dependent aspartate aminotransferase-like (Major domain)"/>
    <property type="match status" value="1"/>
</dbReference>
<keyword evidence="2" id="KW-0032">Aminotransferase</keyword>
<dbReference type="Proteomes" id="UP000679629">
    <property type="component" value="Chromosome"/>
</dbReference>
<dbReference type="SUPFAM" id="SSF53383">
    <property type="entry name" value="PLP-dependent transferases"/>
    <property type="match status" value="1"/>
</dbReference>
<sequence>MAQVSRLDLADGHANHTLHPGTLSALEGAFAAALKEERHGLVHRVEREFLSALGKHTGQRYEAHSSHIVYSASVGVDIMAKYLSVRRYRTGMITPTFDNLPALMAMTGVELVAVPEKRVMPEPDLDELDRLGLDALFLVMPNNPTGTAMDSAAVRRLLEWGAERRVLIVVDASFRLLEPTACVDLIALAEEAGADVVTVDDTGKTVSLQDTKASVLSVTHRLREPVSEVVSHCLLNVSCLDLRLLTTILTMPPDCDEIRRARTLARRNRAVLRELLAECGRTGCLPGTSPGRDSALSVEWLRIGPDRDRVLGRCRDQGLQVLPGQPFFWSTDGAGNPPTGEWVRLALLRDPEEFQRGADIFVSALRTGP</sequence>
<evidence type="ECO:0000313" key="3">
    <source>
        <dbReference type="Proteomes" id="UP000679629"/>
    </source>
</evidence>
<reference evidence="3" key="1">
    <citation type="submission" date="2021-05" db="EMBL/GenBank/DDBJ databases">
        <title>Direct Submission.</title>
        <authorList>
            <person name="Li K."/>
            <person name="Gao J."/>
        </authorList>
    </citation>
    <scope>NUCLEOTIDE SEQUENCE [LARGE SCALE GENOMIC DNA]</scope>
    <source>
        <strain evidence="3">MG62</strain>
    </source>
</reference>